<accession>A0A9E6Z4Z7</accession>
<protein>
    <submittedName>
        <fullName evidence="1">Uncharacterized protein</fullName>
    </submittedName>
</protein>
<dbReference type="Proteomes" id="UP001057895">
    <property type="component" value="Segment"/>
</dbReference>
<keyword evidence="2" id="KW-1185">Reference proteome</keyword>
<name>A0A9E6Z4Z7_9CAUD</name>
<proteinExistence type="predicted"/>
<organism evidence="1 2">
    <name type="scientific">Escherichia phage ZL19</name>
    <dbReference type="NCBI Taxonomy" id="2914037"/>
    <lineage>
        <taxon>Viruses</taxon>
        <taxon>Duplodnaviria</taxon>
        <taxon>Heunggongvirae</taxon>
        <taxon>Uroviricota</taxon>
        <taxon>Caudoviricetes</taxon>
        <taxon>Drexlerviridae</taxon>
        <taxon>Braunvirinae</taxon>
        <taxon>Rtpvirus</taxon>
        <taxon>Rtpvirus ZL19</taxon>
    </lineage>
</organism>
<dbReference type="EMBL" id="OM258170">
    <property type="protein sequence ID" value="UMO77911.1"/>
    <property type="molecule type" value="Genomic_DNA"/>
</dbReference>
<reference evidence="1" key="1">
    <citation type="journal article" date="2022" name="Science">
        <title>Prokaryotic innate immunity via pattern recognition of conserved viral proteins.</title>
        <authorList>
            <person name="Gao L."/>
            <person name="Wilkinson M.E."/>
            <person name="Strecker J."/>
            <person name="Makarova K.S."/>
            <person name="Koonin E.V."/>
            <person name="Zhang F."/>
        </authorList>
    </citation>
    <scope>NUCLEOTIDE SEQUENCE</scope>
</reference>
<evidence type="ECO:0000313" key="2">
    <source>
        <dbReference type="Proteomes" id="UP001057895"/>
    </source>
</evidence>
<sequence>MKTKMVHKSEVKIGDTVIHRGYLRTVNANTFSEDEFMGLLLWGDSYQLGQEKVEVIIDVKQANC</sequence>
<evidence type="ECO:0000313" key="1">
    <source>
        <dbReference type="EMBL" id="UMO77911.1"/>
    </source>
</evidence>